<gene>
    <name evidence="2" type="ORF">R69776_07652</name>
</gene>
<keyword evidence="1" id="KW-1133">Transmembrane helix</keyword>
<accession>A0ABM8T3G7</accession>
<keyword evidence="3" id="KW-1185">Reference proteome</keyword>
<comment type="caution">
    <text evidence="2">The sequence shown here is derived from an EMBL/GenBank/DDBJ whole genome shotgun (WGS) entry which is preliminary data.</text>
</comment>
<proteinExistence type="predicted"/>
<dbReference type="EMBL" id="CAJNBH010000040">
    <property type="protein sequence ID" value="CAE6854227.1"/>
    <property type="molecule type" value="Genomic_DNA"/>
</dbReference>
<organism evidence="2 3">
    <name type="scientific">Paraburkholderia nemoris</name>
    <dbReference type="NCBI Taxonomy" id="2793076"/>
    <lineage>
        <taxon>Bacteria</taxon>
        <taxon>Pseudomonadati</taxon>
        <taxon>Pseudomonadota</taxon>
        <taxon>Betaproteobacteria</taxon>
        <taxon>Burkholderiales</taxon>
        <taxon>Burkholderiaceae</taxon>
        <taxon>Paraburkholderia</taxon>
    </lineage>
</organism>
<keyword evidence="1" id="KW-0812">Transmembrane</keyword>
<dbReference type="Proteomes" id="UP000673821">
    <property type="component" value="Unassembled WGS sequence"/>
</dbReference>
<keyword evidence="1" id="KW-0472">Membrane</keyword>
<sequence>MTAYWSTARIAVVVTGWLRLDMNGIPIISIMACCRRKRASVILEDCFTIDPEEKPEQRHAAPVPCQVFVEALIGAGLSLVVAAGSVFWKSVVKHKKRELMNHA</sequence>
<feature type="transmembrane region" description="Helical" evidence="1">
    <location>
        <begin position="67"/>
        <end position="88"/>
    </location>
</feature>
<evidence type="ECO:0000313" key="2">
    <source>
        <dbReference type="EMBL" id="CAE6854227.1"/>
    </source>
</evidence>
<name>A0ABM8T3G7_9BURK</name>
<evidence type="ECO:0000313" key="3">
    <source>
        <dbReference type="Proteomes" id="UP000673821"/>
    </source>
</evidence>
<protein>
    <submittedName>
        <fullName evidence="2">Uncharacterized protein</fullName>
    </submittedName>
</protein>
<evidence type="ECO:0000256" key="1">
    <source>
        <dbReference type="SAM" id="Phobius"/>
    </source>
</evidence>
<reference evidence="2 3" key="1">
    <citation type="submission" date="2021-02" db="EMBL/GenBank/DDBJ databases">
        <authorList>
            <person name="Vanwijnsberghe S."/>
        </authorList>
    </citation>
    <scope>NUCLEOTIDE SEQUENCE [LARGE SCALE GENOMIC DNA]</scope>
    <source>
        <strain evidence="2 3">R-69776</strain>
    </source>
</reference>